<dbReference type="RefSeq" id="WP_271276774.1">
    <property type="nucleotide sequence ID" value="NZ_BAABFD010000001.1"/>
</dbReference>
<reference evidence="1 2" key="1">
    <citation type="submission" date="2022-11" db="EMBL/GenBank/DDBJ databases">
        <title>Nonomuraea corallina sp. nov., a new species of the genus Nonomuraea isolated from sea side sediment in Thai sea.</title>
        <authorList>
            <person name="Ngamcharungchit C."/>
            <person name="Matsumoto A."/>
            <person name="Suriyachadkun C."/>
            <person name="Panbangred W."/>
            <person name="Inahashi Y."/>
            <person name="Intra B."/>
        </authorList>
    </citation>
    <scope>NUCLEOTIDE SEQUENCE [LARGE SCALE GENOMIC DNA]</scope>
    <source>
        <strain evidence="1 2">DSM 43553</strain>
    </source>
</reference>
<dbReference type="SUPFAM" id="SSF53649">
    <property type="entry name" value="Alkaline phosphatase-like"/>
    <property type="match status" value="1"/>
</dbReference>
<accession>A0ABT4SY28</accession>
<dbReference type="EMBL" id="JAPNUD010000036">
    <property type="protein sequence ID" value="MDA0642162.1"/>
    <property type="molecule type" value="Genomic_DNA"/>
</dbReference>
<protein>
    <recommendedName>
        <fullName evidence="3">Alkaline phosphatase family protein</fullName>
    </recommendedName>
</protein>
<dbReference type="InterPro" id="IPR017850">
    <property type="entry name" value="Alkaline_phosphatase_core_sf"/>
</dbReference>
<comment type="caution">
    <text evidence="1">The sequence shown here is derived from an EMBL/GenBank/DDBJ whole genome shotgun (WGS) entry which is preliminary data.</text>
</comment>
<evidence type="ECO:0000313" key="2">
    <source>
        <dbReference type="Proteomes" id="UP001212498"/>
    </source>
</evidence>
<dbReference type="Gene3D" id="3.40.720.10">
    <property type="entry name" value="Alkaline Phosphatase, subunit A"/>
    <property type="match status" value="1"/>
</dbReference>
<keyword evidence="2" id="KW-1185">Reference proteome</keyword>
<proteinExistence type="predicted"/>
<sequence length="363" mass="38794">MTEAGTFARPGLDLRAVPGLVLSELDRGGRGVLVLAVDGLSWQVARRVWRSAELSCLASTFPSTSATAWLTSVTGAPVTEHLTVGAAYRERAGGPLVNAITGDVLAGAAAPREPVRPLPTVFERAEGAEAVVVGRELDLLSGPWVDALTRGAARQPAREALTRDPYRLVAGVAADVGAAIGARRTRPLLLWVYVNLDDHLHRHGYDERAVEALAELERHATAWARRGWHVLAYADHGLVPVGSDPGLARRWAEVDTPELCELPGGGAGRVRWLYPHPGREREVAERLAEALDGHAMVLPATALGELGLMEFAGPVRERLGAVMAIATSPRFPLPDPGLSYEHGAISDGETLVPLARWVRSSRA</sequence>
<evidence type="ECO:0008006" key="3">
    <source>
        <dbReference type="Google" id="ProtNLM"/>
    </source>
</evidence>
<evidence type="ECO:0000313" key="1">
    <source>
        <dbReference type="EMBL" id="MDA0642162.1"/>
    </source>
</evidence>
<organism evidence="1 2">
    <name type="scientific">Nonomuraea ferruginea</name>
    <dbReference type="NCBI Taxonomy" id="46174"/>
    <lineage>
        <taxon>Bacteria</taxon>
        <taxon>Bacillati</taxon>
        <taxon>Actinomycetota</taxon>
        <taxon>Actinomycetes</taxon>
        <taxon>Streptosporangiales</taxon>
        <taxon>Streptosporangiaceae</taxon>
        <taxon>Nonomuraea</taxon>
    </lineage>
</organism>
<name>A0ABT4SY28_9ACTN</name>
<gene>
    <name evidence="1" type="ORF">OUY24_16130</name>
</gene>
<dbReference type="Proteomes" id="UP001212498">
    <property type="component" value="Unassembled WGS sequence"/>
</dbReference>